<keyword evidence="1" id="KW-0479">Metal-binding</keyword>
<feature type="compositionally biased region" description="Low complexity" evidence="2">
    <location>
        <begin position="841"/>
        <end position="856"/>
    </location>
</feature>
<feature type="compositionally biased region" description="Basic and acidic residues" evidence="2">
    <location>
        <begin position="562"/>
        <end position="588"/>
    </location>
</feature>
<feature type="region of interest" description="Disordered" evidence="2">
    <location>
        <begin position="1156"/>
        <end position="1176"/>
    </location>
</feature>
<feature type="region of interest" description="Disordered" evidence="2">
    <location>
        <begin position="921"/>
        <end position="940"/>
    </location>
</feature>
<feature type="domain" description="Tudor" evidence="4">
    <location>
        <begin position="367"/>
        <end position="439"/>
    </location>
</feature>
<feature type="domain" description="C3H1-type" evidence="3">
    <location>
        <begin position="1338"/>
        <end position="1366"/>
    </location>
</feature>
<feature type="region of interest" description="Disordered" evidence="2">
    <location>
        <begin position="525"/>
        <end position="888"/>
    </location>
</feature>
<dbReference type="FunFam" id="2.30.30.140:FF:000018">
    <property type="entry name" value="Serine/threonine-protein kinase 31"/>
    <property type="match status" value="1"/>
</dbReference>
<protein>
    <submittedName>
        <fullName evidence="5">Uncharacterized protein</fullName>
    </submittedName>
</protein>
<dbReference type="PANTHER" id="PTHR22948">
    <property type="entry name" value="TUDOR DOMAIN CONTAINING PROTEIN"/>
    <property type="match status" value="1"/>
</dbReference>
<dbReference type="OrthoDB" id="10069557at2759"/>
<feature type="compositionally biased region" description="Low complexity" evidence="2">
    <location>
        <begin position="973"/>
        <end position="982"/>
    </location>
</feature>
<feature type="compositionally biased region" description="Polar residues" evidence="2">
    <location>
        <begin position="187"/>
        <end position="196"/>
    </location>
</feature>
<feature type="compositionally biased region" description="Polar residues" evidence="2">
    <location>
        <begin position="170"/>
        <end position="179"/>
    </location>
</feature>
<feature type="compositionally biased region" description="Polar residues" evidence="2">
    <location>
        <begin position="1624"/>
        <end position="1642"/>
    </location>
</feature>
<feature type="domain" description="Tudor" evidence="4">
    <location>
        <begin position="1460"/>
        <end position="1520"/>
    </location>
</feature>
<dbReference type="InterPro" id="IPR035437">
    <property type="entry name" value="SNase_OB-fold_sf"/>
</dbReference>
<dbReference type="SUPFAM" id="SSF63748">
    <property type="entry name" value="Tudor/PWWP/MBT"/>
    <property type="match status" value="3"/>
</dbReference>
<dbReference type="RefSeq" id="XP_038066428.1">
    <property type="nucleotide sequence ID" value="XM_038210500.1"/>
</dbReference>
<keyword evidence="1" id="KW-0863">Zinc-finger</keyword>
<feature type="region of interest" description="Disordered" evidence="2">
    <location>
        <begin position="81"/>
        <end position="103"/>
    </location>
</feature>
<feature type="zinc finger region" description="C3H1-type" evidence="1">
    <location>
        <begin position="1338"/>
        <end position="1366"/>
    </location>
</feature>
<dbReference type="PROSITE" id="PS50304">
    <property type="entry name" value="TUDOR"/>
    <property type="match status" value="3"/>
</dbReference>
<feature type="compositionally biased region" description="Basic and acidic residues" evidence="2">
    <location>
        <begin position="136"/>
        <end position="147"/>
    </location>
</feature>
<dbReference type="SUPFAM" id="SSF50199">
    <property type="entry name" value="Staphylococcal nuclease"/>
    <property type="match status" value="1"/>
</dbReference>
<feature type="compositionally biased region" description="Polar residues" evidence="2">
    <location>
        <begin position="275"/>
        <end position="288"/>
    </location>
</feature>
<dbReference type="InterPro" id="IPR000571">
    <property type="entry name" value="Znf_CCCH"/>
</dbReference>
<dbReference type="Gene3D" id="2.30.30.140">
    <property type="match status" value="3"/>
</dbReference>
<feature type="compositionally biased region" description="Low complexity" evidence="2">
    <location>
        <begin position="94"/>
        <end position="103"/>
    </location>
</feature>
<accession>A0A914AS01</accession>
<dbReference type="PANTHER" id="PTHR22948:SF76">
    <property type="entry name" value="FI20010P1-RELATED"/>
    <property type="match status" value="1"/>
</dbReference>
<feature type="compositionally biased region" description="Polar residues" evidence="2">
    <location>
        <begin position="589"/>
        <end position="635"/>
    </location>
</feature>
<feature type="region of interest" description="Disordered" evidence="2">
    <location>
        <begin position="962"/>
        <end position="1006"/>
    </location>
</feature>
<name>A0A914AS01_PATMI</name>
<keyword evidence="1" id="KW-0862">Zinc</keyword>
<dbReference type="GeneID" id="119736483"/>
<dbReference type="PROSITE" id="PS50103">
    <property type="entry name" value="ZF_C3H1"/>
    <property type="match status" value="1"/>
</dbReference>
<feature type="compositionally biased region" description="Polar residues" evidence="2">
    <location>
        <begin position="652"/>
        <end position="709"/>
    </location>
</feature>
<dbReference type="CDD" id="cd20379">
    <property type="entry name" value="Tudor_dTUD-like"/>
    <property type="match status" value="1"/>
</dbReference>
<evidence type="ECO:0000256" key="2">
    <source>
        <dbReference type="SAM" id="MobiDB-lite"/>
    </source>
</evidence>
<evidence type="ECO:0000259" key="4">
    <source>
        <dbReference type="PROSITE" id="PS50304"/>
    </source>
</evidence>
<evidence type="ECO:0000256" key="1">
    <source>
        <dbReference type="PROSITE-ProRule" id="PRU00723"/>
    </source>
</evidence>
<dbReference type="InterPro" id="IPR050621">
    <property type="entry name" value="Tudor_domain_containing"/>
</dbReference>
<dbReference type="Proteomes" id="UP000887568">
    <property type="component" value="Unplaced"/>
</dbReference>
<feature type="compositionally biased region" description="Polar residues" evidence="2">
    <location>
        <begin position="857"/>
        <end position="869"/>
    </location>
</feature>
<evidence type="ECO:0000313" key="5">
    <source>
        <dbReference type="EnsemblMetazoa" id="XP_038066428.1"/>
    </source>
</evidence>
<dbReference type="Pfam" id="PF00567">
    <property type="entry name" value="TUDOR"/>
    <property type="match status" value="3"/>
</dbReference>
<feature type="compositionally biased region" description="Polar residues" evidence="2">
    <location>
        <begin position="962"/>
        <end position="972"/>
    </location>
</feature>
<dbReference type="InterPro" id="IPR002999">
    <property type="entry name" value="Tudor"/>
</dbReference>
<keyword evidence="6" id="KW-1185">Reference proteome</keyword>
<sequence>MASSKRKLMQDDKRFLLEKIHRIEERQHWLTSRIQDISASTVTQARKLLEETDRRRFQKLYKQVNLALETSLDTLRKLTGAFPSSENDNDESDSSSSTDCNPDSASCINDDSVSVFSSVSATTVSSCGSLARSHVSKSERKSPKDSPHQPPKSRIQTGCLTEPEQGQRCGPTSSGSSITEGCRNTDFKTQNVQDSSKMVKLDQKGMPPGFHAQENAPARTDEKAEGCKPVPEGPNTNELKGSQDVDKKALPQGSGDASSVNSRQTHHRPALCTAPASTTQPVQATLNQPNPPPTRSHPLPYHHISNEKQSAVIRPMENTSISQVEVVVSEVKTPAVFWIQLADSPLDTFAQKLNLVYSNFQNIPIPAPEIGTFCCACFTEDNSWYRARVVGIQDHASGQPLNLDNPAGIIVDVIYVDYGNREKLNLTRVRVINPAFTKLPAQSFCCSMAKIKPPILSSGWAKEQVDFFKSLLLGKKVIASVKVAKGHSIPSLDISAPVMVGSGGDHHIIQVDVAKAMVERQMAQYLPGYGPPDEDPLNPAQSVGKQPKTSGCNASQGSGTSRKPDKNESRCGSVETKESREVSDDKSDTCTSKESLDSKQPMNKTAKPPNQKQGEYNQSTNSSRLKTQTGNSSGYSEFEDDKNNPFPRSRHQSNPSWRQAKQSESQSGSRPQQHHSQSTEPSRSHVNQDTTRQTSPGQDSKPQECNSAKMSPPHSRGNPPNQVQPGRSRKHGSWAGRGNRMNNSRQAAAPHNPRKVDQQVHQESWQTDSDRGVGSTHPQKTREAGSVGSRSTEKHSNCSDDTWSVGKSAKQGNEKLQGCKGASHREESSNYPEEIGLGRISPNSSSGVSSCNSGPSDASSIQQNTARSGRQNKDKYCQSIQEQSRKDAMEGNLKDMLGLHREETESENFKKTAIGYLSQKAKPDTAGGLNKPLSASSRNLSSSTSSFVTAVTELDTEVFQSDSSSLHCGNTNSGASSHGSSSRCVKTKTKDHVKSPSTLPLQVGRRESLPTQNGCVRLAMSHIVSPQEFYIHLINSDADKLDVLAKDLNKLYNGKEANHLTEEPLLELDKYCAAKYSEDGTWYRAKILDIKEGNTDCSKGSSESATGGLMVKVTYIDFGNQEWLAADTLKPLRPEFHELPGQVIKCCLAHIEPPKKEESWENDAEKPKGKAQDDKIGVGGWLDETIQEFARMTGYSKMLLGRVSKEYKPDSDEPLQMILLDPSSPWEICINQELVNRGLAASSRFVPALPNEDTSQPNEVTRRQLLMASERWSLQKHTAGGYDPVPELSSEGHVKVKGQEVMRRDQWDPMLSDYKSARNSYNIDTDDPGVATVGYKAESTRQVCRFYSSGRVCYRGKQCPYDHVRQGERPHESMGVFFLNNKVALPLEGSVVALEVTALYSAFHFWAQLPFSARPLDSLQQQGTPLRGEDDDEETLEMLENAMNQLYSALKPHLATSLPLRAPGEMVCCHCPRDQRYCRAKVIDVNPDQDAIQVFYVDYGNSEWVPASDVYDIEQQFLHLPLQAVECYLVGAKPLECNAEAGARLDEEARKCFEDMVSDKTLVAIIIYVANNGTLDVELYDTNGKSDVCISEALIENGLAVREGPTTNQVKSAEGRGSLKLSEGDTTSDSEATSEPYTTTPG</sequence>
<feature type="domain" description="Tudor" evidence="4">
    <location>
        <begin position="1065"/>
        <end position="1139"/>
    </location>
</feature>
<feature type="region of interest" description="Disordered" evidence="2">
    <location>
        <begin position="127"/>
        <end position="295"/>
    </location>
</feature>
<dbReference type="SMART" id="SM00333">
    <property type="entry name" value="TUDOR"/>
    <property type="match status" value="3"/>
</dbReference>
<organism evidence="5 6">
    <name type="scientific">Patiria miniata</name>
    <name type="common">Bat star</name>
    <name type="synonym">Asterina miniata</name>
    <dbReference type="NCBI Taxonomy" id="46514"/>
    <lineage>
        <taxon>Eukaryota</taxon>
        <taxon>Metazoa</taxon>
        <taxon>Echinodermata</taxon>
        <taxon>Eleutherozoa</taxon>
        <taxon>Asterozoa</taxon>
        <taxon>Asteroidea</taxon>
        <taxon>Valvatacea</taxon>
        <taxon>Valvatida</taxon>
        <taxon>Asterinidae</taxon>
        <taxon>Patiria</taxon>
    </lineage>
</organism>
<dbReference type="OMA" id="AVIRPME"/>
<feature type="compositionally biased region" description="Polar residues" evidence="2">
    <location>
        <begin position="539"/>
        <end position="561"/>
    </location>
</feature>
<evidence type="ECO:0000259" key="3">
    <source>
        <dbReference type="PROSITE" id="PS50103"/>
    </source>
</evidence>
<dbReference type="EnsemblMetazoa" id="XM_038210500.1">
    <property type="protein sequence ID" value="XP_038066428.1"/>
    <property type="gene ID" value="LOC119736483"/>
</dbReference>
<feature type="region of interest" description="Disordered" evidence="2">
    <location>
        <begin position="1604"/>
        <end position="1642"/>
    </location>
</feature>
<proteinExistence type="predicted"/>
<reference evidence="5" key="1">
    <citation type="submission" date="2022-11" db="UniProtKB">
        <authorList>
            <consortium name="EnsemblMetazoa"/>
        </authorList>
    </citation>
    <scope>IDENTIFICATION</scope>
</reference>
<dbReference type="GO" id="GO:0008270">
    <property type="term" value="F:zinc ion binding"/>
    <property type="evidence" value="ECO:0007669"/>
    <property type="project" value="UniProtKB-KW"/>
</dbReference>
<evidence type="ECO:0000313" key="6">
    <source>
        <dbReference type="Proteomes" id="UP000887568"/>
    </source>
</evidence>
<dbReference type="Gene3D" id="2.40.50.90">
    <property type="match status" value="3"/>
</dbReference>